<dbReference type="SUPFAM" id="SSF51055">
    <property type="entry name" value="Carbohydrate binding domain"/>
    <property type="match status" value="1"/>
</dbReference>
<reference evidence="2 3" key="1">
    <citation type="submission" date="2017-05" db="EMBL/GenBank/DDBJ databases">
        <title>Draft genome sequence of Elsinoe australis.</title>
        <authorList>
            <person name="Cheng Q."/>
        </authorList>
    </citation>
    <scope>NUCLEOTIDE SEQUENCE [LARGE SCALE GENOMIC DNA]</scope>
    <source>
        <strain evidence="2 3">NL1</strain>
    </source>
</reference>
<feature type="region of interest" description="Disordered" evidence="1">
    <location>
        <begin position="76"/>
        <end position="98"/>
    </location>
</feature>
<dbReference type="GO" id="GO:0004553">
    <property type="term" value="F:hydrolase activity, hydrolyzing O-glycosyl compounds"/>
    <property type="evidence" value="ECO:0007669"/>
    <property type="project" value="InterPro"/>
</dbReference>
<dbReference type="GO" id="GO:0005576">
    <property type="term" value="C:extracellular region"/>
    <property type="evidence" value="ECO:0007669"/>
    <property type="project" value="InterPro"/>
</dbReference>
<evidence type="ECO:0000313" key="2">
    <source>
        <dbReference type="EMBL" id="PSK54055.1"/>
    </source>
</evidence>
<dbReference type="Proteomes" id="UP000243723">
    <property type="component" value="Unassembled WGS sequence"/>
</dbReference>
<organism evidence="2 3">
    <name type="scientific">Elsinoe australis</name>
    <dbReference type="NCBI Taxonomy" id="40998"/>
    <lineage>
        <taxon>Eukaryota</taxon>
        <taxon>Fungi</taxon>
        <taxon>Dikarya</taxon>
        <taxon>Ascomycota</taxon>
        <taxon>Pezizomycotina</taxon>
        <taxon>Dothideomycetes</taxon>
        <taxon>Dothideomycetidae</taxon>
        <taxon>Myriangiales</taxon>
        <taxon>Elsinoaceae</taxon>
        <taxon>Elsinoe</taxon>
    </lineage>
</organism>
<keyword evidence="3" id="KW-1185">Reference proteome</keyword>
<dbReference type="OrthoDB" id="537467at2759"/>
<dbReference type="STRING" id="40998.A0A2P8A0T2"/>
<feature type="compositionally biased region" description="Basic residues" evidence="1">
    <location>
        <begin position="78"/>
        <end position="89"/>
    </location>
</feature>
<comment type="caution">
    <text evidence="2">The sequence shown here is derived from an EMBL/GenBank/DDBJ whole genome shotgun (WGS) entry which is preliminary data.</text>
</comment>
<dbReference type="AlphaFoldDB" id="A0A2P8A0T2"/>
<dbReference type="EMBL" id="NHZQ01000087">
    <property type="protein sequence ID" value="PSK54055.1"/>
    <property type="molecule type" value="Genomic_DNA"/>
</dbReference>
<name>A0A2P8A0T2_9PEZI</name>
<dbReference type="GO" id="GO:0005975">
    <property type="term" value="P:carbohydrate metabolic process"/>
    <property type="evidence" value="ECO:0007669"/>
    <property type="project" value="InterPro"/>
</dbReference>
<dbReference type="InterPro" id="IPR036573">
    <property type="entry name" value="CBM_sf_5/12"/>
</dbReference>
<dbReference type="GO" id="GO:0030246">
    <property type="term" value="F:carbohydrate binding"/>
    <property type="evidence" value="ECO:0007669"/>
    <property type="project" value="InterPro"/>
</dbReference>
<proteinExistence type="predicted"/>
<evidence type="ECO:0000313" key="3">
    <source>
        <dbReference type="Proteomes" id="UP000243723"/>
    </source>
</evidence>
<accession>A0A2P8A0T2</accession>
<evidence type="ECO:0000256" key="1">
    <source>
        <dbReference type="SAM" id="MobiDB-lite"/>
    </source>
</evidence>
<dbReference type="Gene3D" id="2.10.10.90">
    <property type="match status" value="1"/>
</dbReference>
<gene>
    <name evidence="2" type="ORF">B9Z65_7861</name>
</gene>
<sequence length="149" mass="16968">MVLSSDDPAAHRKQCTLCGTPRDVLIRCQVDDTNKWHMICPGKCWQDVSGGVEDGDGSNPYYRYGGMWKNRHADVTAKKPKKVKERHKTMNSPFNWTDNEHKYTTNDRVLFKGQVWVCRKTHNSSDKEAPDQAIALWKQDDKATVSDGG</sequence>
<protein>
    <submittedName>
        <fullName evidence="2">Mediator of RNA polymerase II transcription subunit 14</fullName>
    </submittedName>
</protein>